<evidence type="ECO:0000313" key="4">
    <source>
        <dbReference type="Proteomes" id="UP000694865"/>
    </source>
</evidence>
<evidence type="ECO:0000313" key="5">
    <source>
        <dbReference type="RefSeq" id="XP_002738696.2"/>
    </source>
</evidence>
<dbReference type="PANTHER" id="PTHR13832:SF837">
    <property type="entry name" value="PROTEIN PHOSPHATASE 2C-LIKE DOMAIN-CONTAINING PROTEIN 1"/>
    <property type="match status" value="1"/>
</dbReference>
<dbReference type="RefSeq" id="XP_002738696.2">
    <property type="nucleotide sequence ID" value="XM_002738650.2"/>
</dbReference>
<proteinExistence type="inferred from homology"/>
<feature type="domain" description="PPM-type phosphatase" evidence="3">
    <location>
        <begin position="65"/>
        <end position="696"/>
    </location>
</feature>
<feature type="region of interest" description="Disordered" evidence="2">
    <location>
        <begin position="441"/>
        <end position="607"/>
    </location>
</feature>
<feature type="compositionally biased region" description="Polar residues" evidence="2">
    <location>
        <begin position="563"/>
        <end position="572"/>
    </location>
</feature>
<feature type="compositionally biased region" description="Basic and acidic residues" evidence="2">
    <location>
        <begin position="550"/>
        <end position="562"/>
    </location>
</feature>
<evidence type="ECO:0000256" key="2">
    <source>
        <dbReference type="SAM" id="MobiDB-lite"/>
    </source>
</evidence>
<dbReference type="Gene3D" id="3.60.40.10">
    <property type="entry name" value="PPM-type phosphatase domain"/>
    <property type="match status" value="1"/>
</dbReference>
<accession>A0ABM0GW81</accession>
<sequence>MKKINKTTDSDNPLPVKTLQKYNDAFDLLRSNMEGTYEDCRQIRENIVIDSEGLSLSCSPYCIRAVGICSDANERWKSTMEDTRVFQDYFGNDINKCFFGIYDGHHGRFAAEVAANDLHHYLLHEMTKFDVDTSCVCAVNLVENNDLSDYDLNRPPRDTRSESIRHVLHEESKNIIQQIMHTCEVNLEKLSGLQGSSKDSPKKTKKKHSKDPFSERMGHAFRRAYRKTDDILKLGQDERSRVRWSGCSALTCVIQNTKMKSDEDESDDEKENNDEVNENEEKKSKQIKPPEEKGVIHLANTGNIHAVLSRDGKAYRLTRDHTPNNHNERVRVSKAGANVAVSEKGSRVNGVLDTTRGIGNHGDPPLKKAVICEPYATSVVIDQYAEFLILANNGVWEVFSEDEAVALLTKMLSKAESATKSQNVKDLELLYAKEHSQVGSTLSPSLFSSESDARPLSQRSQRSEGRGQSDDKVDSLGSNTPPLRKTSSVLPPSRTGMLEDISESPEHRMAPLDRTIGSNNNDSNLKNGNNDLVQKARKQSSSSSVCNRDGGTDEAKQDEESRQYANVSNNQNETDEKLSNPHDNNNGLDNTERPIVSGKSDRSRRSRVTIADDLQTEVGSQISFGSSNDDEDDDGCDADVETLTELHSFYGQSRMSEPPYKYDLHCQLAKSMGERLVHAALLAGSKDNITAMVILLPGCKLKI</sequence>
<dbReference type="InterPro" id="IPR015655">
    <property type="entry name" value="PP2C"/>
</dbReference>
<feature type="compositionally biased region" description="Low complexity" evidence="2">
    <location>
        <begin position="441"/>
        <end position="450"/>
    </location>
</feature>
<dbReference type="Pfam" id="PF00481">
    <property type="entry name" value="PP2C"/>
    <property type="match status" value="1"/>
</dbReference>
<dbReference type="PANTHER" id="PTHR13832">
    <property type="entry name" value="PROTEIN PHOSPHATASE 2C"/>
    <property type="match status" value="1"/>
</dbReference>
<dbReference type="Proteomes" id="UP000694865">
    <property type="component" value="Unplaced"/>
</dbReference>
<feature type="region of interest" description="Disordered" evidence="2">
    <location>
        <begin position="259"/>
        <end position="293"/>
    </location>
</feature>
<protein>
    <submittedName>
        <fullName evidence="5">Protein phosphatase 2C-like domain-containing protein 1-like</fullName>
    </submittedName>
</protein>
<feature type="compositionally biased region" description="Polar residues" evidence="2">
    <location>
        <begin position="476"/>
        <end position="490"/>
    </location>
</feature>
<dbReference type="PROSITE" id="PS51746">
    <property type="entry name" value="PPM_2"/>
    <property type="match status" value="1"/>
</dbReference>
<dbReference type="GeneID" id="100374333"/>
<dbReference type="InterPro" id="IPR001932">
    <property type="entry name" value="PPM-type_phosphatase-like_dom"/>
</dbReference>
<gene>
    <name evidence="5" type="primary">LOC100374333</name>
</gene>
<feature type="compositionally biased region" description="Acidic residues" evidence="2">
    <location>
        <begin position="262"/>
        <end position="278"/>
    </location>
</feature>
<dbReference type="SMART" id="SM00332">
    <property type="entry name" value="PP2Cc"/>
    <property type="match status" value="1"/>
</dbReference>
<feature type="compositionally biased region" description="Low complexity" evidence="2">
    <location>
        <begin position="517"/>
        <end position="532"/>
    </location>
</feature>
<organism evidence="4 5">
    <name type="scientific">Saccoglossus kowalevskii</name>
    <name type="common">Acorn worm</name>
    <dbReference type="NCBI Taxonomy" id="10224"/>
    <lineage>
        <taxon>Eukaryota</taxon>
        <taxon>Metazoa</taxon>
        <taxon>Hemichordata</taxon>
        <taxon>Enteropneusta</taxon>
        <taxon>Harrimaniidae</taxon>
        <taxon>Saccoglossus</taxon>
    </lineage>
</organism>
<dbReference type="CDD" id="cd00143">
    <property type="entry name" value="PP2Cc"/>
    <property type="match status" value="1"/>
</dbReference>
<feature type="region of interest" description="Disordered" evidence="2">
    <location>
        <begin position="192"/>
        <end position="220"/>
    </location>
</feature>
<evidence type="ECO:0000259" key="3">
    <source>
        <dbReference type="PROSITE" id="PS51746"/>
    </source>
</evidence>
<comment type="similarity">
    <text evidence="1">Belongs to the PP2C family.</text>
</comment>
<reference evidence="5" key="1">
    <citation type="submission" date="2025-08" db="UniProtKB">
        <authorList>
            <consortium name="RefSeq"/>
        </authorList>
    </citation>
    <scope>IDENTIFICATION</scope>
    <source>
        <tissue evidence="5">Testes</tissue>
    </source>
</reference>
<evidence type="ECO:0000256" key="1">
    <source>
        <dbReference type="ARBA" id="ARBA00006702"/>
    </source>
</evidence>
<name>A0ABM0GW81_SACKO</name>
<keyword evidence="4" id="KW-1185">Reference proteome</keyword>
<feature type="compositionally biased region" description="Basic and acidic residues" evidence="2">
    <location>
        <begin position="461"/>
        <end position="474"/>
    </location>
</feature>
<dbReference type="InterPro" id="IPR036457">
    <property type="entry name" value="PPM-type-like_dom_sf"/>
</dbReference>
<dbReference type="SUPFAM" id="SSF81606">
    <property type="entry name" value="PP2C-like"/>
    <property type="match status" value="1"/>
</dbReference>
<feature type="compositionally biased region" description="Basic and acidic residues" evidence="2">
    <location>
        <begin position="279"/>
        <end position="293"/>
    </location>
</feature>